<reference evidence="2" key="1">
    <citation type="submission" date="2020-09" db="EMBL/GenBank/DDBJ databases">
        <authorList>
            <person name="Zhang D."/>
            <person name="Hatherill J.R."/>
            <person name="Ramirez J.F."/>
            <person name="Edinger B."/>
            <person name="Balarin R."/>
            <person name="Sullivan A."/>
            <person name="Humpal K.M."/>
            <person name="Guseva A."/>
            <person name="Butela K.A."/>
            <person name="Garlena R.A."/>
            <person name="Russell D.A."/>
            <person name="Pope W.H."/>
            <person name="Jacobs-Sera D."/>
            <person name="Hatfull G.F."/>
        </authorList>
    </citation>
    <scope>NUCLEOTIDE SEQUENCE</scope>
</reference>
<evidence type="ECO:0000313" key="2">
    <source>
        <dbReference type="EMBL" id="QPX48122.1"/>
    </source>
</evidence>
<organism evidence="2 3">
    <name type="scientific">Synechococcus phage S-SRM01</name>
    <dbReference type="NCBI Taxonomy" id="2781608"/>
    <lineage>
        <taxon>Viruses</taxon>
        <taxon>Duplodnaviria</taxon>
        <taxon>Heunggongvirae</taxon>
        <taxon>Uroviricota</taxon>
        <taxon>Caudoviricetes</taxon>
        <taxon>Pantevenvirales</taxon>
        <taxon>Kyanoviridae</taxon>
        <taxon>Serangoonvirus</taxon>
        <taxon>Serangoonvirus essarone</taxon>
    </lineage>
</organism>
<evidence type="ECO:0000313" key="3">
    <source>
        <dbReference type="Proteomes" id="UP000664915"/>
    </source>
</evidence>
<keyword evidence="1" id="KW-1133">Transmembrane helix</keyword>
<sequence length="42" mass="5014">MKLRYLIIGAIGFVVGWNVFLIQRDHQLFESYNQPSQSERMQ</sequence>
<accession>A0A879R1Q4</accession>
<dbReference type="GeneID" id="77946327"/>
<keyword evidence="1" id="KW-0472">Membrane</keyword>
<keyword evidence="3" id="KW-1185">Reference proteome</keyword>
<name>A0A879R1Q4_9CAUD</name>
<dbReference type="Proteomes" id="UP000664915">
    <property type="component" value="Segment"/>
</dbReference>
<dbReference type="RefSeq" id="YP_010670132.1">
    <property type="nucleotide sequence ID" value="NC_070963.1"/>
</dbReference>
<keyword evidence="1" id="KW-0812">Transmembrane</keyword>
<proteinExistence type="predicted"/>
<dbReference type="EMBL" id="MW015081">
    <property type="protein sequence ID" value="QPX48122.1"/>
    <property type="molecule type" value="Genomic_DNA"/>
</dbReference>
<dbReference type="KEGG" id="vg:77946327"/>
<feature type="transmembrane region" description="Helical" evidence="1">
    <location>
        <begin position="6"/>
        <end position="22"/>
    </location>
</feature>
<protein>
    <submittedName>
        <fullName evidence="2">Uncharacterized protein</fullName>
    </submittedName>
</protein>
<evidence type="ECO:0000256" key="1">
    <source>
        <dbReference type="SAM" id="Phobius"/>
    </source>
</evidence>